<evidence type="ECO:0000313" key="2">
    <source>
        <dbReference type="Proteomes" id="UP000246099"/>
    </source>
</evidence>
<proteinExistence type="predicted"/>
<dbReference type="EMBL" id="CP029600">
    <property type="protein sequence ID" value="AWO00482.1"/>
    <property type="molecule type" value="Genomic_DNA"/>
</dbReference>
<protein>
    <submittedName>
        <fullName evidence="1">Uncharacterized protein</fullName>
    </submittedName>
</protein>
<organism evidence="1 2">
    <name type="scientific">Chitinophaga alhagiae</name>
    <dbReference type="NCBI Taxonomy" id="2203219"/>
    <lineage>
        <taxon>Bacteria</taxon>
        <taxon>Pseudomonadati</taxon>
        <taxon>Bacteroidota</taxon>
        <taxon>Chitinophagia</taxon>
        <taxon>Chitinophagales</taxon>
        <taxon>Chitinophagaceae</taxon>
        <taxon>Chitinophaga</taxon>
    </lineage>
</organism>
<accession>A0ABM6W942</accession>
<reference evidence="1 2" key="1">
    <citation type="submission" date="2018-05" db="EMBL/GenBank/DDBJ databases">
        <title>Chitinophaga sp. nov., isolated from rhizosphere soil of Alhagi.</title>
        <authorList>
            <person name="Liu Y."/>
        </authorList>
    </citation>
    <scope>NUCLEOTIDE SEQUENCE [LARGE SCALE GENOMIC DNA]</scope>
    <source>
        <strain evidence="1 2">T22</strain>
    </source>
</reference>
<evidence type="ECO:0000313" key="1">
    <source>
        <dbReference type="EMBL" id="AWO00482.1"/>
    </source>
</evidence>
<name>A0ABM6W942_9BACT</name>
<gene>
    <name evidence="1" type="ORF">DLD77_01550</name>
</gene>
<sequence>MARQALVPRYAANHLARHALVACYAANHLACHALVACYAANHLACHALVACYAANHLARQALVPRYAANHLARHVAAAFKVYRIHATVLLLAGSHCSRFCAARPVFPFSPASFFTILVSTQIIDTSCQTIPVVNS</sequence>
<keyword evidence="2" id="KW-1185">Reference proteome</keyword>
<dbReference type="Proteomes" id="UP000246099">
    <property type="component" value="Chromosome"/>
</dbReference>